<dbReference type="GO" id="GO:0006559">
    <property type="term" value="P:L-phenylalanine catabolic process"/>
    <property type="evidence" value="ECO:0007669"/>
    <property type="project" value="TreeGrafter"/>
</dbReference>
<dbReference type="PANTHER" id="PTHR42673:SF4">
    <property type="entry name" value="MALEYLACETOACETATE ISOMERASE"/>
    <property type="match status" value="1"/>
</dbReference>
<dbReference type="InterPro" id="IPR036282">
    <property type="entry name" value="Glutathione-S-Trfase_C_sf"/>
</dbReference>
<dbReference type="Pfam" id="PF13409">
    <property type="entry name" value="GST_N_2"/>
    <property type="match status" value="1"/>
</dbReference>
<accession>A0A9P5X328</accession>
<feature type="domain" description="GST N-terminal" evidence="1">
    <location>
        <begin position="7"/>
        <end position="98"/>
    </location>
</feature>
<dbReference type="AlphaFoldDB" id="A0A9P5X328"/>
<dbReference type="InterPro" id="IPR004045">
    <property type="entry name" value="Glutathione_S-Trfase_N"/>
</dbReference>
<dbReference type="EMBL" id="MU151516">
    <property type="protein sequence ID" value="KAF9443130.1"/>
    <property type="molecule type" value="Genomic_DNA"/>
</dbReference>
<dbReference type="PANTHER" id="PTHR42673">
    <property type="entry name" value="MALEYLACETOACETATE ISOMERASE"/>
    <property type="match status" value="1"/>
</dbReference>
<dbReference type="GO" id="GO:0006749">
    <property type="term" value="P:glutathione metabolic process"/>
    <property type="evidence" value="ECO:0007669"/>
    <property type="project" value="TreeGrafter"/>
</dbReference>
<dbReference type="GO" id="GO:0016034">
    <property type="term" value="F:maleylacetoacetate isomerase activity"/>
    <property type="evidence" value="ECO:0007669"/>
    <property type="project" value="TreeGrafter"/>
</dbReference>
<dbReference type="InterPro" id="IPR054416">
    <property type="entry name" value="GST_UstS-like_C"/>
</dbReference>
<dbReference type="OrthoDB" id="4951845at2759"/>
<evidence type="ECO:0000313" key="2">
    <source>
        <dbReference type="EMBL" id="KAF9443130.1"/>
    </source>
</evidence>
<reference evidence="2" key="1">
    <citation type="submission" date="2020-11" db="EMBL/GenBank/DDBJ databases">
        <authorList>
            <consortium name="DOE Joint Genome Institute"/>
            <person name="Ahrendt S."/>
            <person name="Riley R."/>
            <person name="Andreopoulos W."/>
            <person name="Labutti K."/>
            <person name="Pangilinan J."/>
            <person name="Ruiz-Duenas F.J."/>
            <person name="Barrasa J.M."/>
            <person name="Sanchez-Garcia M."/>
            <person name="Camarero S."/>
            <person name="Miyauchi S."/>
            <person name="Serrano A."/>
            <person name="Linde D."/>
            <person name="Babiker R."/>
            <person name="Drula E."/>
            <person name="Ayuso-Fernandez I."/>
            <person name="Pacheco R."/>
            <person name="Padilla G."/>
            <person name="Ferreira P."/>
            <person name="Barriuso J."/>
            <person name="Kellner H."/>
            <person name="Castanera R."/>
            <person name="Alfaro M."/>
            <person name="Ramirez L."/>
            <person name="Pisabarro A.G."/>
            <person name="Kuo A."/>
            <person name="Tritt A."/>
            <person name="Lipzen A."/>
            <person name="He G."/>
            <person name="Yan M."/>
            <person name="Ng V."/>
            <person name="Cullen D."/>
            <person name="Martin F."/>
            <person name="Rosso M.-N."/>
            <person name="Henrissat B."/>
            <person name="Hibbett D."/>
            <person name="Martinez A.T."/>
            <person name="Grigoriev I.V."/>
        </authorList>
    </citation>
    <scope>NUCLEOTIDE SEQUENCE</scope>
    <source>
        <strain evidence="2">MF-IS2</strain>
    </source>
</reference>
<dbReference type="Proteomes" id="UP000807342">
    <property type="component" value="Unassembled WGS sequence"/>
</dbReference>
<organism evidence="2 3">
    <name type="scientific">Macrolepiota fuliginosa MF-IS2</name>
    <dbReference type="NCBI Taxonomy" id="1400762"/>
    <lineage>
        <taxon>Eukaryota</taxon>
        <taxon>Fungi</taxon>
        <taxon>Dikarya</taxon>
        <taxon>Basidiomycota</taxon>
        <taxon>Agaricomycotina</taxon>
        <taxon>Agaricomycetes</taxon>
        <taxon>Agaricomycetidae</taxon>
        <taxon>Agaricales</taxon>
        <taxon>Agaricineae</taxon>
        <taxon>Agaricaceae</taxon>
        <taxon>Macrolepiota</taxon>
    </lineage>
</organism>
<proteinExistence type="predicted"/>
<name>A0A9P5X328_9AGAR</name>
<dbReference type="SUPFAM" id="SSF47616">
    <property type="entry name" value="GST C-terminal domain-like"/>
    <property type="match status" value="1"/>
</dbReference>
<evidence type="ECO:0000259" key="1">
    <source>
        <dbReference type="PROSITE" id="PS50404"/>
    </source>
</evidence>
<keyword evidence="3" id="KW-1185">Reference proteome</keyword>
<dbReference type="SUPFAM" id="SSF52833">
    <property type="entry name" value="Thioredoxin-like"/>
    <property type="match status" value="1"/>
</dbReference>
<evidence type="ECO:0000313" key="3">
    <source>
        <dbReference type="Proteomes" id="UP000807342"/>
    </source>
</evidence>
<dbReference type="Gene3D" id="1.20.1050.10">
    <property type="match status" value="1"/>
</dbReference>
<dbReference type="InterPro" id="IPR036249">
    <property type="entry name" value="Thioredoxin-like_sf"/>
</dbReference>
<dbReference type="Pfam" id="PF22041">
    <property type="entry name" value="GST_C_7"/>
    <property type="match status" value="1"/>
</dbReference>
<comment type="caution">
    <text evidence="2">The sequence shown here is derived from an EMBL/GenBank/DDBJ whole genome shotgun (WGS) entry which is preliminary data.</text>
</comment>
<gene>
    <name evidence="2" type="ORF">P691DRAFT_680180</name>
</gene>
<sequence length="248" mass="27761">MITLYDLAAKDSIKTWSPNPWKSRYVLNYKGLTYKTVAVEYPDLEPEFKKLGIPPNGTKGDGSPLYTSPSLIDDATNTKLSDSYNIAEYLDKAYPNTPRLIPPGTEALQAAFYDQFWQVISPIWVLYLPRIPVVILNPRSAEYFTTTRTAFFGKPLADVEPKGAENTEGWKKVQAAFDTINGWYSKNSGPYLMGEAPTFGDFAVAGLLHGLKICFGENSAEWKNIKTWNNGKWAAYLASLDKYASVEK</sequence>
<dbReference type="PROSITE" id="PS50404">
    <property type="entry name" value="GST_NTER"/>
    <property type="match status" value="1"/>
</dbReference>
<dbReference type="GO" id="GO:0004364">
    <property type="term" value="F:glutathione transferase activity"/>
    <property type="evidence" value="ECO:0007669"/>
    <property type="project" value="TreeGrafter"/>
</dbReference>
<protein>
    <recommendedName>
        <fullName evidence="1">GST N-terminal domain-containing protein</fullName>
    </recommendedName>
</protein>
<dbReference type="Gene3D" id="3.40.30.10">
    <property type="entry name" value="Glutaredoxin"/>
    <property type="match status" value="1"/>
</dbReference>